<sequence length="136" mass="15755">MNIANYREFTRLFMRYFAVGLINTSVHWAVFFLIFYRFHNLQMIANFIAFCCSTSCNIFLNARWTFNSSVTMAKYISFFIFIGSLSLLTGYIADHFHIPSLITLIVFSGTCLIGGFLFSKYVIFKDTKPLTISSQR</sequence>
<dbReference type="PANTHER" id="PTHR38459">
    <property type="entry name" value="PROPHAGE BACTOPRENOL-LINKED GLUCOSE TRANSLOCASE HOMOLOG"/>
    <property type="match status" value="1"/>
</dbReference>
<feature type="transmembrane region" description="Helical" evidence="8">
    <location>
        <begin position="41"/>
        <end position="60"/>
    </location>
</feature>
<keyword evidence="13" id="KW-1185">Reference proteome</keyword>
<dbReference type="InterPro" id="IPR016480">
    <property type="entry name" value="Glc_translocase_bactprenl-link"/>
</dbReference>
<dbReference type="Proteomes" id="UP001154259">
    <property type="component" value="Unassembled WGS sequence"/>
</dbReference>
<proteinExistence type="inferred from homology"/>
<evidence type="ECO:0000313" key="13">
    <source>
        <dbReference type="Proteomes" id="UP001154259"/>
    </source>
</evidence>
<accession>A0A9W4TQ56</accession>
<evidence type="ECO:0000256" key="8">
    <source>
        <dbReference type="SAM" id="Phobius"/>
    </source>
</evidence>
<evidence type="ECO:0000259" key="9">
    <source>
        <dbReference type="Pfam" id="PF04138"/>
    </source>
</evidence>
<dbReference type="EMBL" id="CAMXCM010000004">
    <property type="protein sequence ID" value="CAI3949032.1"/>
    <property type="molecule type" value="Genomic_DNA"/>
</dbReference>
<evidence type="ECO:0000313" key="11">
    <source>
        <dbReference type="EMBL" id="CAI3949534.1"/>
    </source>
</evidence>
<dbReference type="InterPro" id="IPR051401">
    <property type="entry name" value="GtrA_CellWall_Glycosyl"/>
</dbReference>
<evidence type="ECO:0000256" key="5">
    <source>
        <dbReference type="ARBA" id="ARBA00022989"/>
    </source>
</evidence>
<comment type="similarity">
    <text evidence="2">Belongs to the GtrA family.</text>
</comment>
<feature type="transmembrane region" description="Helical" evidence="8">
    <location>
        <begin position="12"/>
        <end position="35"/>
    </location>
</feature>
<evidence type="ECO:0000256" key="1">
    <source>
        <dbReference type="ARBA" id="ARBA00004141"/>
    </source>
</evidence>
<dbReference type="RefSeq" id="WP_408869574.1">
    <property type="nucleotide sequence ID" value="NZ_CAMXCJ010000009.1"/>
</dbReference>
<dbReference type="EMBL" id="CAMXCS010000003">
    <property type="protein sequence ID" value="CAI3949534.1"/>
    <property type="molecule type" value="Genomic_DNA"/>
</dbReference>
<keyword evidence="6 8" id="KW-0472">Membrane</keyword>
<dbReference type="GO" id="GO:0000271">
    <property type="term" value="P:polysaccharide biosynthetic process"/>
    <property type="evidence" value="ECO:0007669"/>
    <property type="project" value="InterPro"/>
</dbReference>
<keyword evidence="4 8" id="KW-0812">Transmembrane</keyword>
<name>A0A9W4TQ56_9PROT</name>
<dbReference type="PIRSF" id="PIRSF006298">
    <property type="entry name" value="GtrA_prd"/>
    <property type="match status" value="1"/>
</dbReference>
<dbReference type="GO" id="GO:0005886">
    <property type="term" value="C:plasma membrane"/>
    <property type="evidence" value="ECO:0007669"/>
    <property type="project" value="TreeGrafter"/>
</dbReference>
<dbReference type="AlphaFoldDB" id="A0A9W4TQ56"/>
<gene>
    <name evidence="11" type="ORF">R53529_LOCUS1614</name>
    <name evidence="10" type="ORF">R53530_LOCUS1708</name>
</gene>
<dbReference type="PANTHER" id="PTHR38459:SF1">
    <property type="entry name" value="PROPHAGE BACTOPRENOL-LINKED GLUCOSE TRANSLOCASE HOMOLOG"/>
    <property type="match status" value="1"/>
</dbReference>
<evidence type="ECO:0000256" key="7">
    <source>
        <dbReference type="ARBA" id="ARBA00025595"/>
    </source>
</evidence>
<keyword evidence="5 8" id="KW-1133">Transmembrane helix</keyword>
<evidence type="ECO:0000313" key="12">
    <source>
        <dbReference type="Proteomes" id="UP001154255"/>
    </source>
</evidence>
<comment type="subcellular location">
    <subcellularLocation>
        <location evidence="1">Membrane</location>
        <topology evidence="1">Multi-pass membrane protein</topology>
    </subcellularLocation>
</comment>
<feature type="domain" description="GtrA/DPMS transmembrane" evidence="9">
    <location>
        <begin position="15"/>
        <end position="124"/>
    </location>
</feature>
<keyword evidence="3" id="KW-0813">Transport</keyword>
<comment type="function">
    <text evidence="7">Involved in O antigen modification. Involved in the translocation of bactoprenol-linked glucose across the cytoplasmic membrane.</text>
</comment>
<reference evidence="10" key="1">
    <citation type="submission" date="2022-10" db="EMBL/GenBank/DDBJ databases">
        <authorList>
            <person name="Botero Cardona J."/>
        </authorList>
    </citation>
    <scope>NUCLEOTIDE SEQUENCE</scope>
    <source>
        <strain evidence="10">LMG 31819</strain>
        <strain evidence="11">R-53529</strain>
    </source>
</reference>
<evidence type="ECO:0000256" key="6">
    <source>
        <dbReference type="ARBA" id="ARBA00023136"/>
    </source>
</evidence>
<evidence type="ECO:0000256" key="3">
    <source>
        <dbReference type="ARBA" id="ARBA00022448"/>
    </source>
</evidence>
<feature type="transmembrane region" description="Helical" evidence="8">
    <location>
        <begin position="98"/>
        <end position="118"/>
    </location>
</feature>
<dbReference type="Proteomes" id="UP001154255">
    <property type="component" value="Unassembled WGS sequence"/>
</dbReference>
<dbReference type="Pfam" id="PF04138">
    <property type="entry name" value="GtrA_DPMS_TM"/>
    <property type="match status" value="1"/>
</dbReference>
<protein>
    <submittedName>
        <fullName evidence="10 11">Flippase GtrA (Transmembrane translocase of bactoprenol-linked glucose) (GtrA)</fullName>
    </submittedName>
</protein>
<organism evidence="10 12">
    <name type="scientific">Commensalibacter communis</name>
    <dbReference type="NCBI Taxonomy" id="2972786"/>
    <lineage>
        <taxon>Bacteria</taxon>
        <taxon>Pseudomonadati</taxon>
        <taxon>Pseudomonadota</taxon>
        <taxon>Alphaproteobacteria</taxon>
        <taxon>Acetobacterales</taxon>
        <taxon>Acetobacteraceae</taxon>
    </lineage>
</organism>
<evidence type="ECO:0000256" key="2">
    <source>
        <dbReference type="ARBA" id="ARBA00009399"/>
    </source>
</evidence>
<comment type="caution">
    <text evidence="10">The sequence shown here is derived from an EMBL/GenBank/DDBJ whole genome shotgun (WGS) entry which is preliminary data.</text>
</comment>
<feature type="transmembrane region" description="Helical" evidence="8">
    <location>
        <begin position="72"/>
        <end position="92"/>
    </location>
</feature>
<dbReference type="InterPro" id="IPR007267">
    <property type="entry name" value="GtrA_DPMS_TM"/>
</dbReference>
<evidence type="ECO:0000256" key="4">
    <source>
        <dbReference type="ARBA" id="ARBA00022692"/>
    </source>
</evidence>
<evidence type="ECO:0000313" key="10">
    <source>
        <dbReference type="EMBL" id="CAI3949032.1"/>
    </source>
</evidence>